<proteinExistence type="predicted"/>
<name>A0ABP3YMT9_9PSEU</name>
<organism evidence="2 3">
    <name type="scientific">Pseudonocardia zijingensis</name>
    <dbReference type="NCBI Taxonomy" id="153376"/>
    <lineage>
        <taxon>Bacteria</taxon>
        <taxon>Bacillati</taxon>
        <taxon>Actinomycetota</taxon>
        <taxon>Actinomycetes</taxon>
        <taxon>Pseudonocardiales</taxon>
        <taxon>Pseudonocardiaceae</taxon>
        <taxon>Pseudonocardia</taxon>
    </lineage>
</organism>
<evidence type="ECO:0000313" key="2">
    <source>
        <dbReference type="EMBL" id="GAA0899504.1"/>
    </source>
</evidence>
<feature type="region of interest" description="Disordered" evidence="1">
    <location>
        <begin position="1"/>
        <end position="30"/>
    </location>
</feature>
<evidence type="ECO:0008006" key="4">
    <source>
        <dbReference type="Google" id="ProtNLM"/>
    </source>
</evidence>
<feature type="compositionally biased region" description="Low complexity" evidence="1">
    <location>
        <begin position="13"/>
        <end position="28"/>
    </location>
</feature>
<keyword evidence="3" id="KW-1185">Reference proteome</keyword>
<dbReference type="EMBL" id="BAAAHP010000209">
    <property type="protein sequence ID" value="GAA0899504.1"/>
    <property type="molecule type" value="Genomic_DNA"/>
</dbReference>
<accession>A0ABP3YMT9</accession>
<sequence length="83" mass="8331">MVGQPDQQESDVAAAATGTPDGDTAPGGQAARALGCLCPDLANATYRAGLEEAPCVDPRCPVHGGLWTSDPVVSRPGGQEVAE</sequence>
<dbReference type="RefSeq" id="WP_343945450.1">
    <property type="nucleotide sequence ID" value="NZ_BAAAHP010000209.1"/>
</dbReference>
<evidence type="ECO:0000313" key="3">
    <source>
        <dbReference type="Proteomes" id="UP001499967"/>
    </source>
</evidence>
<gene>
    <name evidence="2" type="ORF">GCM10009559_64110</name>
</gene>
<protein>
    <recommendedName>
        <fullName evidence="4">Rieske domain-containing protein</fullName>
    </recommendedName>
</protein>
<comment type="caution">
    <text evidence="2">The sequence shown here is derived from an EMBL/GenBank/DDBJ whole genome shotgun (WGS) entry which is preliminary data.</text>
</comment>
<reference evidence="3" key="1">
    <citation type="journal article" date="2019" name="Int. J. Syst. Evol. Microbiol.">
        <title>The Global Catalogue of Microorganisms (GCM) 10K type strain sequencing project: providing services to taxonomists for standard genome sequencing and annotation.</title>
        <authorList>
            <consortium name="The Broad Institute Genomics Platform"/>
            <consortium name="The Broad Institute Genome Sequencing Center for Infectious Disease"/>
            <person name="Wu L."/>
            <person name="Ma J."/>
        </authorList>
    </citation>
    <scope>NUCLEOTIDE SEQUENCE [LARGE SCALE GENOMIC DNA]</scope>
    <source>
        <strain evidence="3">JCM 11117</strain>
    </source>
</reference>
<dbReference type="Proteomes" id="UP001499967">
    <property type="component" value="Unassembled WGS sequence"/>
</dbReference>
<evidence type="ECO:0000256" key="1">
    <source>
        <dbReference type="SAM" id="MobiDB-lite"/>
    </source>
</evidence>